<evidence type="ECO:0000313" key="3">
    <source>
        <dbReference type="Proteomes" id="UP000266313"/>
    </source>
</evidence>
<name>A0A250KUI7_9GAMM</name>
<organism evidence="2 3">
    <name type="scientific">Methylocaldum marinum</name>
    <dbReference type="NCBI Taxonomy" id="1432792"/>
    <lineage>
        <taxon>Bacteria</taxon>
        <taxon>Pseudomonadati</taxon>
        <taxon>Pseudomonadota</taxon>
        <taxon>Gammaproteobacteria</taxon>
        <taxon>Methylococcales</taxon>
        <taxon>Methylococcaceae</taxon>
        <taxon>Methylocaldum</taxon>
    </lineage>
</organism>
<keyword evidence="3" id="KW-1185">Reference proteome</keyword>
<dbReference type="Gene3D" id="2.60.120.460">
    <property type="entry name" value="YjbQ-like"/>
    <property type="match status" value="1"/>
</dbReference>
<dbReference type="Proteomes" id="UP000266313">
    <property type="component" value="Chromosome"/>
</dbReference>
<dbReference type="NCBIfam" id="TIGR00149">
    <property type="entry name" value="TIGR00149_YjbQ"/>
    <property type="match status" value="1"/>
</dbReference>
<dbReference type="KEGG" id="mmai:sS8_2674"/>
<reference evidence="2 3" key="1">
    <citation type="submission" date="2016-12" db="EMBL/GenBank/DDBJ databases">
        <title>Genome sequencing of Methylocaldum marinum.</title>
        <authorList>
            <person name="Takeuchi M."/>
            <person name="Kamagata Y."/>
            <person name="Hiraoka S."/>
            <person name="Oshima K."/>
            <person name="Hattori M."/>
            <person name="Iwasaki W."/>
        </authorList>
    </citation>
    <scope>NUCLEOTIDE SEQUENCE [LARGE SCALE GENOMIC DNA]</scope>
    <source>
        <strain evidence="2 3">S8</strain>
    </source>
</reference>
<dbReference type="AlphaFoldDB" id="A0A250KUI7"/>
<dbReference type="SUPFAM" id="SSF111038">
    <property type="entry name" value="YjbQ-like"/>
    <property type="match status" value="1"/>
</dbReference>
<dbReference type="Pfam" id="PF01894">
    <property type="entry name" value="YjbQ"/>
    <property type="match status" value="1"/>
</dbReference>
<evidence type="ECO:0000313" key="2">
    <source>
        <dbReference type="EMBL" id="BBA34621.1"/>
    </source>
</evidence>
<dbReference type="PIRSF" id="PIRSF004681">
    <property type="entry name" value="UCP004681"/>
    <property type="match status" value="1"/>
</dbReference>
<proteinExistence type="inferred from homology"/>
<accession>A0A250KUI7</accession>
<sequence length="162" mass="18308">MADWLWWFHNYNRETVYSDNEMWLQKRFALKPRPRGFHLVTEELLGFVPELGQLRIGIAHFFVQHTSASLVLNENADPSVRRDLENHLRSLAPDGSAQYTHTLEGADDMPAHIKSCLMGSSVTVPIGDGRLLLGTWQGIYLGEHRDHGGSRLVIATLNGEAF</sequence>
<protein>
    <recommendedName>
        <fullName evidence="4">Secondary thiamine-phosphate synthase enzyme</fullName>
    </recommendedName>
</protein>
<dbReference type="InterPro" id="IPR035917">
    <property type="entry name" value="YjbQ-like_sf"/>
</dbReference>
<dbReference type="InterPro" id="IPR001602">
    <property type="entry name" value="UPF0047_YjbQ-like"/>
</dbReference>
<dbReference type="PANTHER" id="PTHR30615:SF8">
    <property type="entry name" value="UPF0047 PROTEIN C4A8.02C"/>
    <property type="match status" value="1"/>
</dbReference>
<gene>
    <name evidence="2" type="ORF">sS8_2674</name>
</gene>
<dbReference type="PROSITE" id="PS01314">
    <property type="entry name" value="UPF0047"/>
    <property type="match status" value="1"/>
</dbReference>
<dbReference type="EMBL" id="AP017928">
    <property type="protein sequence ID" value="BBA34621.1"/>
    <property type="molecule type" value="Genomic_DNA"/>
</dbReference>
<evidence type="ECO:0000256" key="1">
    <source>
        <dbReference type="ARBA" id="ARBA00005534"/>
    </source>
</evidence>
<comment type="similarity">
    <text evidence="1">Belongs to the UPF0047 family.</text>
</comment>
<dbReference type="PANTHER" id="PTHR30615">
    <property type="entry name" value="UNCHARACTERIZED PROTEIN YJBQ-RELATED"/>
    <property type="match status" value="1"/>
</dbReference>
<evidence type="ECO:0008006" key="4">
    <source>
        <dbReference type="Google" id="ProtNLM"/>
    </source>
</evidence>